<dbReference type="InterPro" id="IPR012340">
    <property type="entry name" value="NA-bd_OB-fold"/>
</dbReference>
<dbReference type="Proteomes" id="UP000532440">
    <property type="component" value="Unassembled WGS sequence"/>
</dbReference>
<dbReference type="Gene3D" id="6.10.30.10">
    <property type="match status" value="1"/>
</dbReference>
<accession>A0A7W8HJN3</accession>
<dbReference type="SUPFAM" id="SSF50249">
    <property type="entry name" value="Nucleic acid-binding proteins"/>
    <property type="match status" value="1"/>
</dbReference>
<dbReference type="RefSeq" id="WP_183969724.1">
    <property type="nucleotide sequence ID" value="NZ_BAABEW010000024.1"/>
</dbReference>
<dbReference type="AlphaFoldDB" id="A0A7W8HJN3"/>
<dbReference type="Pfam" id="PF12172">
    <property type="entry name" value="zf-ChsH2"/>
    <property type="match status" value="1"/>
</dbReference>
<reference evidence="3 4" key="1">
    <citation type="submission" date="2020-08" db="EMBL/GenBank/DDBJ databases">
        <title>Genomic Encyclopedia of Type Strains, Phase IV (KMG-IV): sequencing the most valuable type-strain genomes for metagenomic binning, comparative biology and taxonomic classification.</title>
        <authorList>
            <person name="Goeker M."/>
        </authorList>
    </citation>
    <scope>NUCLEOTIDE SEQUENCE [LARGE SCALE GENOMIC DNA]</scope>
    <source>
        <strain evidence="3 4">DSM 29781</strain>
    </source>
</reference>
<proteinExistence type="predicted"/>
<dbReference type="InterPro" id="IPR052513">
    <property type="entry name" value="Thioester_dehydratase-like"/>
</dbReference>
<dbReference type="PANTHER" id="PTHR34075">
    <property type="entry name" value="BLR3430 PROTEIN"/>
    <property type="match status" value="1"/>
</dbReference>
<evidence type="ECO:0000313" key="3">
    <source>
        <dbReference type="EMBL" id="MBB5273302.1"/>
    </source>
</evidence>
<organism evidence="3 4">
    <name type="scientific">Quisquiliibacterium transsilvanicum</name>
    <dbReference type="NCBI Taxonomy" id="1549638"/>
    <lineage>
        <taxon>Bacteria</taxon>
        <taxon>Pseudomonadati</taxon>
        <taxon>Pseudomonadota</taxon>
        <taxon>Betaproteobacteria</taxon>
        <taxon>Burkholderiales</taxon>
        <taxon>Burkholderiaceae</taxon>
        <taxon>Quisquiliibacterium</taxon>
    </lineage>
</organism>
<dbReference type="InterPro" id="IPR002878">
    <property type="entry name" value="ChsH2_C"/>
</dbReference>
<evidence type="ECO:0008006" key="5">
    <source>
        <dbReference type="Google" id="ProtNLM"/>
    </source>
</evidence>
<evidence type="ECO:0000313" key="4">
    <source>
        <dbReference type="Proteomes" id="UP000532440"/>
    </source>
</evidence>
<evidence type="ECO:0000259" key="2">
    <source>
        <dbReference type="Pfam" id="PF12172"/>
    </source>
</evidence>
<dbReference type="Pfam" id="PF01796">
    <property type="entry name" value="OB_ChsH2_C"/>
    <property type="match status" value="1"/>
</dbReference>
<sequence length="135" mass="15080">MSESTNTIGFEQDAYAAAYPETRPFWEAAAEGRLLVKACRACGRAHWYPKVVCPFCHSADLEWRDASGRGTIYTYSVMRRVEVPYVLAYVTLEEGPTLMTNIVDCDVDSVRIGQAVQVRFRQAPQGRTVPVFAPA</sequence>
<protein>
    <recommendedName>
        <fullName evidence="5">DNA-binding protein</fullName>
    </recommendedName>
</protein>
<evidence type="ECO:0000259" key="1">
    <source>
        <dbReference type="Pfam" id="PF01796"/>
    </source>
</evidence>
<gene>
    <name evidence="3" type="ORF">HNQ70_003330</name>
</gene>
<dbReference type="InterPro" id="IPR022002">
    <property type="entry name" value="ChsH2_Znr"/>
</dbReference>
<feature type="domain" description="ChsH2 C-terminal OB-fold" evidence="1">
    <location>
        <begin position="63"/>
        <end position="121"/>
    </location>
</feature>
<dbReference type="EMBL" id="JACHGB010000006">
    <property type="protein sequence ID" value="MBB5273302.1"/>
    <property type="molecule type" value="Genomic_DNA"/>
</dbReference>
<feature type="domain" description="ChsH2 rubredoxin-like zinc ribbon" evidence="2">
    <location>
        <begin position="26"/>
        <end position="62"/>
    </location>
</feature>
<comment type="caution">
    <text evidence="3">The sequence shown here is derived from an EMBL/GenBank/DDBJ whole genome shotgun (WGS) entry which is preliminary data.</text>
</comment>
<keyword evidence="4" id="KW-1185">Reference proteome</keyword>
<dbReference type="PANTHER" id="PTHR34075:SF5">
    <property type="entry name" value="BLR3430 PROTEIN"/>
    <property type="match status" value="1"/>
</dbReference>
<name>A0A7W8HJN3_9BURK</name>